<gene>
    <name evidence="1" type="ORF">L596_016184</name>
</gene>
<dbReference type="AlphaFoldDB" id="A0A4U5NI77"/>
<dbReference type="EMBL" id="AZBU02000004">
    <property type="protein sequence ID" value="TKR82462.1"/>
    <property type="molecule type" value="Genomic_DNA"/>
</dbReference>
<keyword evidence="2" id="KW-1185">Reference proteome</keyword>
<organism evidence="1 2">
    <name type="scientific">Steinernema carpocapsae</name>
    <name type="common">Entomopathogenic nematode</name>
    <dbReference type="NCBI Taxonomy" id="34508"/>
    <lineage>
        <taxon>Eukaryota</taxon>
        <taxon>Metazoa</taxon>
        <taxon>Ecdysozoa</taxon>
        <taxon>Nematoda</taxon>
        <taxon>Chromadorea</taxon>
        <taxon>Rhabditida</taxon>
        <taxon>Tylenchina</taxon>
        <taxon>Panagrolaimomorpha</taxon>
        <taxon>Strongyloidoidea</taxon>
        <taxon>Steinernematidae</taxon>
        <taxon>Steinernema</taxon>
    </lineage>
</organism>
<protein>
    <submittedName>
        <fullName evidence="1">Uncharacterized protein</fullName>
    </submittedName>
</protein>
<sequence>MLHTHKPVGTKAETIPVYAWNLNAAGWTLKKAVVSHFKNESERSGTLEQLLYHIKRTATRLVDDLINKHLRMSPISINHYLLKF</sequence>
<comment type="caution">
    <text evidence="1">The sequence shown here is derived from an EMBL/GenBank/DDBJ whole genome shotgun (WGS) entry which is preliminary data.</text>
</comment>
<reference evidence="1 2" key="2">
    <citation type="journal article" date="2019" name="G3 (Bethesda)">
        <title>Hybrid Assembly of the Genome of the Entomopathogenic Nematode Steinernema carpocapsae Identifies the X-Chromosome.</title>
        <authorList>
            <person name="Serra L."/>
            <person name="Macchietto M."/>
            <person name="Macias-Munoz A."/>
            <person name="McGill C.J."/>
            <person name="Rodriguez I.M."/>
            <person name="Rodriguez B."/>
            <person name="Murad R."/>
            <person name="Mortazavi A."/>
        </authorList>
    </citation>
    <scope>NUCLEOTIDE SEQUENCE [LARGE SCALE GENOMIC DNA]</scope>
    <source>
        <strain evidence="1 2">ALL</strain>
    </source>
</reference>
<accession>A0A4U5NI77</accession>
<proteinExistence type="predicted"/>
<reference evidence="1 2" key="1">
    <citation type="journal article" date="2015" name="Genome Biol.">
        <title>Comparative genomics of Steinernema reveals deeply conserved gene regulatory networks.</title>
        <authorList>
            <person name="Dillman A.R."/>
            <person name="Macchietto M."/>
            <person name="Porter C.F."/>
            <person name="Rogers A."/>
            <person name="Williams B."/>
            <person name="Antoshechkin I."/>
            <person name="Lee M.M."/>
            <person name="Goodwin Z."/>
            <person name="Lu X."/>
            <person name="Lewis E.E."/>
            <person name="Goodrich-Blair H."/>
            <person name="Stock S.P."/>
            <person name="Adams B.J."/>
            <person name="Sternberg P.W."/>
            <person name="Mortazavi A."/>
        </authorList>
    </citation>
    <scope>NUCLEOTIDE SEQUENCE [LARGE SCALE GENOMIC DNA]</scope>
    <source>
        <strain evidence="1 2">ALL</strain>
    </source>
</reference>
<evidence type="ECO:0000313" key="2">
    <source>
        <dbReference type="Proteomes" id="UP000298663"/>
    </source>
</evidence>
<evidence type="ECO:0000313" key="1">
    <source>
        <dbReference type="EMBL" id="TKR82462.1"/>
    </source>
</evidence>
<dbReference type="Proteomes" id="UP000298663">
    <property type="component" value="Unassembled WGS sequence"/>
</dbReference>
<name>A0A4U5NI77_STECR</name>